<gene>
    <name evidence="2" type="ORF">BCY91_15530</name>
</gene>
<feature type="transmembrane region" description="Helical" evidence="1">
    <location>
        <begin position="75"/>
        <end position="95"/>
    </location>
</feature>
<proteinExistence type="predicted"/>
<evidence type="ECO:0000256" key="1">
    <source>
        <dbReference type="SAM" id="Phobius"/>
    </source>
</evidence>
<dbReference type="AlphaFoldDB" id="A0A419S8G5"/>
<organism evidence="2 3">
    <name type="scientific">Pelobium manganitolerans</name>
    <dbReference type="NCBI Taxonomy" id="1842495"/>
    <lineage>
        <taxon>Bacteria</taxon>
        <taxon>Pseudomonadati</taxon>
        <taxon>Bacteroidota</taxon>
        <taxon>Sphingobacteriia</taxon>
        <taxon>Sphingobacteriales</taxon>
        <taxon>Sphingobacteriaceae</taxon>
        <taxon>Pelobium</taxon>
    </lineage>
</organism>
<dbReference type="RefSeq" id="WP_120180933.1">
    <property type="nucleotide sequence ID" value="NZ_CBINCU010000029.1"/>
</dbReference>
<evidence type="ECO:0000313" key="2">
    <source>
        <dbReference type="EMBL" id="RKD18216.1"/>
    </source>
</evidence>
<evidence type="ECO:0000313" key="3">
    <source>
        <dbReference type="Proteomes" id="UP000283433"/>
    </source>
</evidence>
<dbReference type="EMBL" id="MBTA01000005">
    <property type="protein sequence ID" value="RKD18216.1"/>
    <property type="molecule type" value="Genomic_DNA"/>
</dbReference>
<dbReference type="Pfam" id="PF07332">
    <property type="entry name" value="Phage_holin_3_6"/>
    <property type="match status" value="1"/>
</dbReference>
<keyword evidence="1" id="KW-0472">Membrane</keyword>
<keyword evidence="3" id="KW-1185">Reference proteome</keyword>
<keyword evidence="1" id="KW-0812">Transmembrane</keyword>
<sequence>MMEKNDMNKDDLFERAKDYIQTYIELKKLTLIQSVVKAVGGLVSALALAIVVFFFVVFLSVALGCYLGEVLGSMSSGFFIVTAFYLLLAIIVLLIRVNYIQNPVINALIKNIFKKGE</sequence>
<name>A0A419S8G5_9SPHI</name>
<dbReference type="Proteomes" id="UP000283433">
    <property type="component" value="Unassembled WGS sequence"/>
</dbReference>
<reference evidence="2 3" key="1">
    <citation type="submission" date="2016-07" db="EMBL/GenBank/DDBJ databases">
        <title>Genome of Pelobium manganitolerans.</title>
        <authorList>
            <person name="Wu S."/>
            <person name="Wang G."/>
        </authorList>
    </citation>
    <scope>NUCLEOTIDE SEQUENCE [LARGE SCALE GENOMIC DNA]</scope>
    <source>
        <strain evidence="2 3">YS-25</strain>
    </source>
</reference>
<accession>A0A419S8G5</accession>
<keyword evidence="1" id="KW-1133">Transmembrane helix</keyword>
<dbReference type="InterPro" id="IPR009937">
    <property type="entry name" value="Phage_holin_3_6"/>
</dbReference>
<evidence type="ECO:0008006" key="4">
    <source>
        <dbReference type="Google" id="ProtNLM"/>
    </source>
</evidence>
<protein>
    <recommendedName>
        <fullName evidence="4">Competence protein</fullName>
    </recommendedName>
</protein>
<dbReference type="OrthoDB" id="675470at2"/>
<feature type="transmembrane region" description="Helical" evidence="1">
    <location>
        <begin position="38"/>
        <end position="63"/>
    </location>
</feature>
<comment type="caution">
    <text evidence="2">The sequence shown here is derived from an EMBL/GenBank/DDBJ whole genome shotgun (WGS) entry which is preliminary data.</text>
</comment>